<evidence type="ECO:0008006" key="5">
    <source>
        <dbReference type="Google" id="ProtNLM"/>
    </source>
</evidence>
<dbReference type="AlphaFoldDB" id="A0A518AS41"/>
<dbReference type="PROSITE" id="PS51257">
    <property type="entry name" value="PROKAR_LIPOPROTEIN"/>
    <property type="match status" value="1"/>
</dbReference>
<protein>
    <recommendedName>
        <fullName evidence="5">Nickel uptake substrate-specific transmembrane region</fullName>
    </recommendedName>
</protein>
<evidence type="ECO:0000256" key="2">
    <source>
        <dbReference type="SAM" id="SignalP"/>
    </source>
</evidence>
<gene>
    <name evidence="3" type="ORF">Pan181_37600</name>
</gene>
<accession>A0A518AS41</accession>
<proteinExistence type="predicted"/>
<keyword evidence="2" id="KW-0732">Signal</keyword>
<feature type="signal peptide" evidence="2">
    <location>
        <begin position="1"/>
        <end position="25"/>
    </location>
</feature>
<dbReference type="EMBL" id="CP036278">
    <property type="protein sequence ID" value="QDU57542.1"/>
    <property type="molecule type" value="Genomic_DNA"/>
</dbReference>
<feature type="chain" id="PRO_5021982228" description="Nickel uptake substrate-specific transmembrane region" evidence="2">
    <location>
        <begin position="26"/>
        <end position="321"/>
    </location>
</feature>
<dbReference type="Proteomes" id="UP000315750">
    <property type="component" value="Chromosome"/>
</dbReference>
<feature type="region of interest" description="Disordered" evidence="1">
    <location>
        <begin position="27"/>
        <end position="56"/>
    </location>
</feature>
<evidence type="ECO:0000313" key="3">
    <source>
        <dbReference type="EMBL" id="QDU57542.1"/>
    </source>
</evidence>
<evidence type="ECO:0000256" key="1">
    <source>
        <dbReference type="SAM" id="MobiDB-lite"/>
    </source>
</evidence>
<dbReference type="KEGG" id="amuc:Pan181_37600"/>
<reference evidence="3 4" key="1">
    <citation type="submission" date="2019-02" db="EMBL/GenBank/DDBJ databases">
        <title>Deep-cultivation of Planctomycetes and their phenomic and genomic characterization uncovers novel biology.</title>
        <authorList>
            <person name="Wiegand S."/>
            <person name="Jogler M."/>
            <person name="Boedeker C."/>
            <person name="Pinto D."/>
            <person name="Vollmers J."/>
            <person name="Rivas-Marin E."/>
            <person name="Kohn T."/>
            <person name="Peeters S.H."/>
            <person name="Heuer A."/>
            <person name="Rast P."/>
            <person name="Oberbeckmann S."/>
            <person name="Bunk B."/>
            <person name="Jeske O."/>
            <person name="Meyerdierks A."/>
            <person name="Storesund J.E."/>
            <person name="Kallscheuer N."/>
            <person name="Luecker S."/>
            <person name="Lage O.M."/>
            <person name="Pohl T."/>
            <person name="Merkel B.J."/>
            <person name="Hornburger P."/>
            <person name="Mueller R.-W."/>
            <person name="Bruemmer F."/>
            <person name="Labrenz M."/>
            <person name="Spormann A.M."/>
            <person name="Op den Camp H."/>
            <person name="Overmann J."/>
            <person name="Amann R."/>
            <person name="Jetten M.S.M."/>
            <person name="Mascher T."/>
            <person name="Medema M.H."/>
            <person name="Devos D.P."/>
            <person name="Kaster A.-K."/>
            <person name="Ovreas L."/>
            <person name="Rohde M."/>
            <person name="Galperin M.Y."/>
            <person name="Jogler C."/>
        </authorList>
    </citation>
    <scope>NUCLEOTIDE SEQUENCE [LARGE SCALE GENOMIC DNA]</scope>
    <source>
        <strain evidence="3 4">Pan181</strain>
    </source>
</reference>
<name>A0A518AS41_9BACT</name>
<feature type="region of interest" description="Disordered" evidence="1">
    <location>
        <begin position="155"/>
        <end position="178"/>
    </location>
</feature>
<sequence length="321" mass="33940" precursor="true">MERFCMSVSLALAVGLLAFVGCSKSPDTPTPPTTGPVAQTQSKPEGEHTHGAGPNGGVVFDLGSHHVEFTVDHDAQTCKFLILGPDEKTPLPVAASEFVVRIAETKTADGTIVEPMTIIVEPVDPVDGKAAEFIGTDPGIANVADFAGKVSGQVNGKPASGEFDESASGGHGHAHTPHDGMVAALLNEAGSTVGFVELKLHDDKGDLELWLAKDREITQPMDLPVDTEVQVTFADFGDKTVTLSVRNKEKNEDEDGTPNLRNGKTNYFIFPGDSGQDPSWLMGKQFKSAVTVSLSADGVNYTSEQFTLVPHTHADGEGHSH</sequence>
<keyword evidence="4" id="KW-1185">Reference proteome</keyword>
<organism evidence="3 4">
    <name type="scientific">Aeoliella mucimassa</name>
    <dbReference type="NCBI Taxonomy" id="2527972"/>
    <lineage>
        <taxon>Bacteria</taxon>
        <taxon>Pseudomonadati</taxon>
        <taxon>Planctomycetota</taxon>
        <taxon>Planctomycetia</taxon>
        <taxon>Pirellulales</taxon>
        <taxon>Lacipirellulaceae</taxon>
        <taxon>Aeoliella</taxon>
    </lineage>
</organism>
<evidence type="ECO:0000313" key="4">
    <source>
        <dbReference type="Proteomes" id="UP000315750"/>
    </source>
</evidence>